<dbReference type="EMBL" id="BDSP01000207">
    <property type="protein sequence ID" value="GAX24444.1"/>
    <property type="molecule type" value="Genomic_DNA"/>
</dbReference>
<keyword evidence="1" id="KW-0175">Coiled coil</keyword>
<feature type="compositionally biased region" description="Low complexity" evidence="2">
    <location>
        <begin position="486"/>
        <end position="503"/>
    </location>
</feature>
<dbReference type="OrthoDB" id="49434at2759"/>
<feature type="compositionally biased region" description="Low complexity" evidence="2">
    <location>
        <begin position="543"/>
        <end position="553"/>
    </location>
</feature>
<dbReference type="InterPro" id="IPR013201">
    <property type="entry name" value="Prot_inhib_I29"/>
</dbReference>
<feature type="compositionally biased region" description="Polar residues" evidence="2">
    <location>
        <begin position="739"/>
        <end position="769"/>
    </location>
</feature>
<evidence type="ECO:0000256" key="1">
    <source>
        <dbReference type="SAM" id="Coils"/>
    </source>
</evidence>
<keyword evidence="6" id="KW-1185">Reference proteome</keyword>
<accession>A0A1Z5KDR7</accession>
<evidence type="ECO:0000256" key="2">
    <source>
        <dbReference type="SAM" id="MobiDB-lite"/>
    </source>
</evidence>
<reference evidence="5 6" key="1">
    <citation type="journal article" date="2015" name="Plant Cell">
        <title>Oil accumulation by the oleaginous diatom Fistulifera solaris as revealed by the genome and transcriptome.</title>
        <authorList>
            <person name="Tanaka T."/>
            <person name="Maeda Y."/>
            <person name="Veluchamy A."/>
            <person name="Tanaka M."/>
            <person name="Abida H."/>
            <person name="Marechal E."/>
            <person name="Bowler C."/>
            <person name="Muto M."/>
            <person name="Sunaga Y."/>
            <person name="Tanaka M."/>
            <person name="Yoshino T."/>
            <person name="Taniguchi T."/>
            <person name="Fukuda Y."/>
            <person name="Nemoto M."/>
            <person name="Matsumoto M."/>
            <person name="Wong P.S."/>
            <person name="Aburatani S."/>
            <person name="Fujibuchi W."/>
        </authorList>
    </citation>
    <scope>NUCLEOTIDE SEQUENCE [LARGE SCALE GENOMIC DNA]</scope>
    <source>
        <strain evidence="5 6">JPCC DA0580</strain>
    </source>
</reference>
<protein>
    <recommendedName>
        <fullName evidence="4">Cathepsin propeptide inhibitor domain-containing protein</fullName>
    </recommendedName>
</protein>
<keyword evidence="3" id="KW-0732">Signal</keyword>
<sequence length="791" mass="84533">MKFNVAVILLSLQATSAFMSGERVNRVSVMQRSMAVDKEVDLSIPYDAAARLAYDEWRQQFNKGAFDEKRFVSFKANYEAVTVANVVAKKEARESGSDEPLALMTLNEYGDFTEEEFSQLSSGSASTTGKVLEKALEVAQSQSEASSALEEAANALAAEEEELAAKLGLNSVDELEAALDSLEGIAEDGGAIDDNLAREARVRSAYMKWCKEFGKEQSEERFQKFSENYLMMEDYAKQSGKEMNLNEYADCTKEEYEAIVLEEAKKRVAEKEKQAAEAKAARDKAEAEAGAARKQAAAASDANVSIPNVVMGKDDDDTELVRAQRQARFEENQKKAQAEIKAREKAEAERRAQIEKERADRQKAQEAQKQKAAAEAASAAIAAAKAAQDAEAVRQAERRRIEKEAADLVRAKAREAEAKLAKAASKKTSVTETPKKVKAPAFSFFAKKEEVKTTRAPPAFKLPLVSAPAPAPAPAKKENAMFSFLSTPAEKPKSSPTPTPVKKANVPPKKEEKSILSIFSAPAKEAAPTPSPAPVAKKEEAKPLLSFLSSPSPAKAPVPAPKKDVPVPNKPGTLSLFSAKKPEVSKPLAPKKDIKVPNKSGTINLFGGVPSKPKPAPAPVAKKSPTISLFGSPSKAKPQSEPVSDQKPKSNTAPTFSLFGSAAKSQPKPAPPAPVKKAAPTISLFGGKKKVESTPVQAPPVPVKGSPSFSLFGGNSKPAAKTTPELKVAKAPPGVPTLSRWTVNRDGSVTGNISNSKNFRNGEKITTSPIKGKAQPGSVVSTGSGSKYFLS</sequence>
<feature type="region of interest" description="Disordered" evidence="2">
    <location>
        <begin position="690"/>
        <end position="791"/>
    </location>
</feature>
<evidence type="ECO:0000259" key="4">
    <source>
        <dbReference type="SMART" id="SM00848"/>
    </source>
</evidence>
<feature type="domain" description="Cathepsin propeptide inhibitor" evidence="4">
    <location>
        <begin position="54"/>
        <end position="117"/>
    </location>
</feature>
<organism evidence="5 6">
    <name type="scientific">Fistulifera solaris</name>
    <name type="common">Oleaginous diatom</name>
    <dbReference type="NCBI Taxonomy" id="1519565"/>
    <lineage>
        <taxon>Eukaryota</taxon>
        <taxon>Sar</taxon>
        <taxon>Stramenopiles</taxon>
        <taxon>Ochrophyta</taxon>
        <taxon>Bacillariophyta</taxon>
        <taxon>Bacillariophyceae</taxon>
        <taxon>Bacillariophycidae</taxon>
        <taxon>Naviculales</taxon>
        <taxon>Naviculaceae</taxon>
        <taxon>Fistulifera</taxon>
    </lineage>
</organism>
<feature type="coiled-coil region" evidence="1">
    <location>
        <begin position="259"/>
        <end position="302"/>
    </location>
</feature>
<feature type="signal peptide" evidence="3">
    <location>
        <begin position="1"/>
        <end position="17"/>
    </location>
</feature>
<dbReference type="Proteomes" id="UP000198406">
    <property type="component" value="Unassembled WGS sequence"/>
</dbReference>
<gene>
    <name evidence="5" type="ORF">FisN_4Lh584</name>
</gene>
<proteinExistence type="predicted"/>
<evidence type="ECO:0000256" key="3">
    <source>
        <dbReference type="SAM" id="SignalP"/>
    </source>
</evidence>
<feature type="coiled-coil region" evidence="1">
    <location>
        <begin position="142"/>
        <end position="169"/>
    </location>
</feature>
<feature type="region of interest" description="Disordered" evidence="2">
    <location>
        <begin position="462"/>
        <end position="678"/>
    </location>
</feature>
<feature type="region of interest" description="Disordered" evidence="2">
    <location>
        <begin position="327"/>
        <end position="371"/>
    </location>
</feature>
<feature type="compositionally biased region" description="Basic and acidic residues" evidence="2">
    <location>
        <begin position="580"/>
        <end position="596"/>
    </location>
</feature>
<dbReference type="InParanoid" id="A0A1Z5KDR7"/>
<evidence type="ECO:0000313" key="5">
    <source>
        <dbReference type="EMBL" id="GAX24444.1"/>
    </source>
</evidence>
<comment type="caution">
    <text evidence="5">The sequence shown here is derived from an EMBL/GenBank/DDBJ whole genome shotgun (WGS) entry which is preliminary data.</text>
</comment>
<dbReference type="AlphaFoldDB" id="A0A1Z5KDR7"/>
<feature type="domain" description="Cathepsin propeptide inhibitor" evidence="4">
    <location>
        <begin position="206"/>
        <end position="256"/>
    </location>
</feature>
<feature type="chain" id="PRO_5013142777" description="Cathepsin propeptide inhibitor domain-containing protein" evidence="3">
    <location>
        <begin position="18"/>
        <end position="791"/>
    </location>
</feature>
<evidence type="ECO:0000313" key="6">
    <source>
        <dbReference type="Proteomes" id="UP000198406"/>
    </source>
</evidence>
<name>A0A1Z5KDR7_FISSO</name>
<dbReference type="SMART" id="SM00848">
    <property type="entry name" value="Inhibitor_I29"/>
    <property type="match status" value="2"/>
</dbReference>
<feature type="compositionally biased region" description="Basic and acidic residues" evidence="2">
    <location>
        <begin position="327"/>
        <end position="369"/>
    </location>
</feature>
<dbReference type="Gene3D" id="1.10.287.2250">
    <property type="match status" value="2"/>
</dbReference>